<proteinExistence type="predicted"/>
<evidence type="ECO:0000313" key="3">
    <source>
        <dbReference type="Proteomes" id="UP001460270"/>
    </source>
</evidence>
<dbReference type="Pfam" id="PF09354">
    <property type="entry name" value="HNF_C"/>
    <property type="match status" value="1"/>
</dbReference>
<dbReference type="InterPro" id="IPR018533">
    <property type="entry name" value="Forkhead_box_C"/>
</dbReference>
<sequence length="99" mass="10965">MSQHHSVLAHDGHLKPEHHYSFNHPFSINNLMSEQQHHHKMDLKTYEQVMHYSGYGSPMAGALSMGSMAGKTGLDSASIPDTTYYQGVTDPKRCPPVSG</sequence>
<protein>
    <recommendedName>
        <fullName evidence="1">Forkhead box protein C-terminal domain-containing protein</fullName>
    </recommendedName>
</protein>
<evidence type="ECO:0000259" key="1">
    <source>
        <dbReference type="Pfam" id="PF09354"/>
    </source>
</evidence>
<keyword evidence="3" id="KW-1185">Reference proteome</keyword>
<feature type="domain" description="Forkhead box protein C-terminal" evidence="1">
    <location>
        <begin position="23"/>
        <end position="86"/>
    </location>
</feature>
<reference evidence="3" key="1">
    <citation type="submission" date="2024-04" db="EMBL/GenBank/DDBJ databases">
        <title>Salinicola lusitanus LLJ914,a marine bacterium isolated from the Okinawa Trough.</title>
        <authorList>
            <person name="Li J."/>
        </authorList>
    </citation>
    <scope>NUCLEOTIDE SEQUENCE [LARGE SCALE GENOMIC DNA]</scope>
</reference>
<evidence type="ECO:0000313" key="2">
    <source>
        <dbReference type="EMBL" id="KAK7904814.1"/>
    </source>
</evidence>
<comment type="caution">
    <text evidence="2">The sequence shown here is derived from an EMBL/GenBank/DDBJ whole genome shotgun (WGS) entry which is preliminary data.</text>
</comment>
<dbReference type="EMBL" id="JBBPFD010000012">
    <property type="protein sequence ID" value="KAK7904814.1"/>
    <property type="molecule type" value="Genomic_DNA"/>
</dbReference>
<name>A0AAW0NSJ0_9GOBI</name>
<dbReference type="Proteomes" id="UP001460270">
    <property type="component" value="Unassembled WGS sequence"/>
</dbReference>
<dbReference type="AlphaFoldDB" id="A0AAW0NSJ0"/>
<gene>
    <name evidence="2" type="ORF">WMY93_017421</name>
</gene>
<organism evidence="2 3">
    <name type="scientific">Mugilogobius chulae</name>
    <name type="common">yellowstripe goby</name>
    <dbReference type="NCBI Taxonomy" id="88201"/>
    <lineage>
        <taxon>Eukaryota</taxon>
        <taxon>Metazoa</taxon>
        <taxon>Chordata</taxon>
        <taxon>Craniata</taxon>
        <taxon>Vertebrata</taxon>
        <taxon>Euteleostomi</taxon>
        <taxon>Actinopterygii</taxon>
        <taxon>Neopterygii</taxon>
        <taxon>Teleostei</taxon>
        <taxon>Neoteleostei</taxon>
        <taxon>Acanthomorphata</taxon>
        <taxon>Gobiaria</taxon>
        <taxon>Gobiiformes</taxon>
        <taxon>Gobioidei</taxon>
        <taxon>Gobiidae</taxon>
        <taxon>Gobionellinae</taxon>
        <taxon>Mugilogobius</taxon>
    </lineage>
</organism>
<accession>A0AAW0NSJ0</accession>